<organism evidence="2 3">
    <name type="scientific">Anaerosporomusa subterranea</name>
    <dbReference type="NCBI Taxonomy" id="1794912"/>
    <lineage>
        <taxon>Bacteria</taxon>
        <taxon>Bacillati</taxon>
        <taxon>Bacillota</taxon>
        <taxon>Negativicutes</taxon>
        <taxon>Acetonemataceae</taxon>
        <taxon>Anaerosporomusa</taxon>
    </lineage>
</organism>
<dbReference type="SUPFAM" id="SSF51658">
    <property type="entry name" value="Xylose isomerase-like"/>
    <property type="match status" value="1"/>
</dbReference>
<dbReference type="PANTHER" id="PTHR21445:SF0">
    <property type="entry name" value="APURINIC-APYRIMIDINIC ENDONUCLEASE"/>
    <property type="match status" value="1"/>
</dbReference>
<dbReference type="GO" id="GO:0003677">
    <property type="term" value="F:DNA binding"/>
    <property type="evidence" value="ECO:0007669"/>
    <property type="project" value="InterPro"/>
</dbReference>
<dbReference type="Proteomes" id="UP000076268">
    <property type="component" value="Unassembled WGS sequence"/>
</dbReference>
<dbReference type="GO" id="GO:0003906">
    <property type="term" value="F:DNA-(apurinic or apyrimidinic site) endonuclease activity"/>
    <property type="evidence" value="ECO:0007669"/>
    <property type="project" value="TreeGrafter"/>
</dbReference>
<dbReference type="GO" id="GO:0006284">
    <property type="term" value="P:base-excision repair"/>
    <property type="evidence" value="ECO:0007669"/>
    <property type="project" value="TreeGrafter"/>
</dbReference>
<dbReference type="Gene3D" id="3.20.20.150">
    <property type="entry name" value="Divalent-metal-dependent TIM barrel enzymes"/>
    <property type="match status" value="1"/>
</dbReference>
<dbReference type="AlphaFoldDB" id="A0A154BSR5"/>
<dbReference type="SMART" id="SM00518">
    <property type="entry name" value="AP2Ec"/>
    <property type="match status" value="1"/>
</dbReference>
<proteinExistence type="predicted"/>
<dbReference type="InterPro" id="IPR036237">
    <property type="entry name" value="Xyl_isomerase-like_sf"/>
</dbReference>
<gene>
    <name evidence="2" type="ORF">AXX12_02170</name>
</gene>
<dbReference type="InterPro" id="IPR001719">
    <property type="entry name" value="AP_endonuc_2"/>
</dbReference>
<accession>A0A154BSR5</accession>
<reference evidence="2 3" key="1">
    <citation type="submission" date="2016-02" db="EMBL/GenBank/DDBJ databases">
        <title>Anaerosporomusa subterraneum gen. nov., sp. nov., a spore-forming obligate anaerobe isolated from saprolite.</title>
        <authorList>
            <person name="Choi J.K."/>
            <person name="Shah M."/>
            <person name="Yee N."/>
        </authorList>
    </citation>
    <scope>NUCLEOTIDE SEQUENCE [LARGE SCALE GENOMIC DNA]</scope>
    <source>
        <strain evidence="2 3">RU4</strain>
    </source>
</reference>
<keyword evidence="2" id="KW-0255">Endonuclease</keyword>
<sequence>MEKVKQARFGTGGNPDDFYAEGFKESIDMPGWLSRRFLTAYEYQCSRGVHVGEKTARAIGQAAAASDVALSVHAPYYINLATEDAAIAEKTINHIIKSLTVASWLGAVRVVFHSGSPGTERSAALERAKRLFAQVLEEAARLGLDASVLSPETMGKKNQLGNLAEVIELCKLQEGMIPTVDFGHMHAVTCGGYTEKDEFAAVFETIGDKLNAKAAECLHIHFSRIEFTKAGERRHWTFSDPFGPPHEPLLDYIAANRLTPTIICESAGTQAIDAKLMADYYRLALTKS</sequence>
<evidence type="ECO:0000313" key="3">
    <source>
        <dbReference type="Proteomes" id="UP000076268"/>
    </source>
</evidence>
<comment type="caution">
    <text evidence="2">The sequence shown here is derived from an EMBL/GenBank/DDBJ whole genome shotgun (WGS) entry which is preliminary data.</text>
</comment>
<keyword evidence="3" id="KW-1185">Reference proteome</keyword>
<keyword evidence="2" id="KW-0540">Nuclease</keyword>
<name>A0A154BSR5_ANASB</name>
<evidence type="ECO:0000313" key="2">
    <source>
        <dbReference type="EMBL" id="KYZ76971.1"/>
    </source>
</evidence>
<dbReference type="Pfam" id="PF01261">
    <property type="entry name" value="AP_endonuc_2"/>
    <property type="match status" value="1"/>
</dbReference>
<dbReference type="STRING" id="1794912.AXX12_02170"/>
<dbReference type="GO" id="GO:0008270">
    <property type="term" value="F:zinc ion binding"/>
    <property type="evidence" value="ECO:0007669"/>
    <property type="project" value="InterPro"/>
</dbReference>
<protein>
    <submittedName>
        <fullName evidence="2">Endonuclease IV</fullName>
    </submittedName>
</protein>
<dbReference type="InterPro" id="IPR013022">
    <property type="entry name" value="Xyl_isomerase-like_TIM-brl"/>
</dbReference>
<evidence type="ECO:0000259" key="1">
    <source>
        <dbReference type="Pfam" id="PF01261"/>
    </source>
</evidence>
<dbReference type="EMBL" id="LSGP01000013">
    <property type="protein sequence ID" value="KYZ76971.1"/>
    <property type="molecule type" value="Genomic_DNA"/>
</dbReference>
<dbReference type="PANTHER" id="PTHR21445">
    <property type="entry name" value="ENDONUCLEASE IV ENDODEOXYRIBONUCLEASE IV"/>
    <property type="match status" value="1"/>
</dbReference>
<keyword evidence="2" id="KW-0378">Hydrolase</keyword>
<feature type="domain" description="Xylose isomerase-like TIM barrel" evidence="1">
    <location>
        <begin position="47"/>
        <end position="267"/>
    </location>
</feature>
<dbReference type="GO" id="GO:0008081">
    <property type="term" value="F:phosphoric diester hydrolase activity"/>
    <property type="evidence" value="ECO:0007669"/>
    <property type="project" value="TreeGrafter"/>
</dbReference>